<organism evidence="1 2">
    <name type="scientific">Stephania cephalantha</name>
    <dbReference type="NCBI Taxonomy" id="152367"/>
    <lineage>
        <taxon>Eukaryota</taxon>
        <taxon>Viridiplantae</taxon>
        <taxon>Streptophyta</taxon>
        <taxon>Embryophyta</taxon>
        <taxon>Tracheophyta</taxon>
        <taxon>Spermatophyta</taxon>
        <taxon>Magnoliopsida</taxon>
        <taxon>Ranunculales</taxon>
        <taxon>Menispermaceae</taxon>
        <taxon>Menispermoideae</taxon>
        <taxon>Cissampelideae</taxon>
        <taxon>Stephania</taxon>
    </lineage>
</organism>
<reference evidence="1 2" key="1">
    <citation type="submission" date="2024-01" db="EMBL/GenBank/DDBJ databases">
        <title>Genome assemblies of Stephania.</title>
        <authorList>
            <person name="Yang L."/>
        </authorList>
    </citation>
    <scope>NUCLEOTIDE SEQUENCE [LARGE SCALE GENOMIC DNA]</scope>
    <source>
        <strain evidence="1">JXDWG</strain>
        <tissue evidence="1">Leaf</tissue>
    </source>
</reference>
<dbReference type="Proteomes" id="UP001419268">
    <property type="component" value="Unassembled WGS sequence"/>
</dbReference>
<evidence type="ECO:0000313" key="1">
    <source>
        <dbReference type="EMBL" id="KAK9148495.1"/>
    </source>
</evidence>
<dbReference type="EMBL" id="JBBNAG010000003">
    <property type="protein sequence ID" value="KAK9148495.1"/>
    <property type="molecule type" value="Genomic_DNA"/>
</dbReference>
<sequence>MKANPTEKVNSIEVTPIISNSGMRYLVVLYVQFMMSTKGKHHTKLMESGCTQNN</sequence>
<protein>
    <submittedName>
        <fullName evidence="1">Uncharacterized protein</fullName>
    </submittedName>
</protein>
<keyword evidence="2" id="KW-1185">Reference proteome</keyword>
<evidence type="ECO:0000313" key="2">
    <source>
        <dbReference type="Proteomes" id="UP001419268"/>
    </source>
</evidence>
<gene>
    <name evidence="1" type="ORF">Scep_007252</name>
</gene>
<comment type="caution">
    <text evidence="1">The sequence shown here is derived from an EMBL/GenBank/DDBJ whole genome shotgun (WGS) entry which is preliminary data.</text>
</comment>
<dbReference type="AlphaFoldDB" id="A0AAP0PNN3"/>
<accession>A0AAP0PNN3</accession>
<name>A0AAP0PNN3_9MAGN</name>
<proteinExistence type="predicted"/>